<feature type="region of interest" description="Disordered" evidence="1">
    <location>
        <begin position="1"/>
        <end position="38"/>
    </location>
</feature>
<evidence type="ECO:0000313" key="2">
    <source>
        <dbReference type="EMBL" id="GAA2463274.1"/>
    </source>
</evidence>
<accession>A0ABN3KMX2</accession>
<feature type="region of interest" description="Disordered" evidence="1">
    <location>
        <begin position="81"/>
        <end position="157"/>
    </location>
</feature>
<comment type="caution">
    <text evidence="2">The sequence shown here is derived from an EMBL/GenBank/DDBJ whole genome shotgun (WGS) entry which is preliminary data.</text>
</comment>
<dbReference type="Proteomes" id="UP001501638">
    <property type="component" value="Unassembled WGS sequence"/>
</dbReference>
<keyword evidence="3" id="KW-1185">Reference proteome</keyword>
<evidence type="ECO:0000256" key="1">
    <source>
        <dbReference type="SAM" id="MobiDB-lite"/>
    </source>
</evidence>
<name>A0ABN3KMX2_9ACTN</name>
<reference evidence="2 3" key="1">
    <citation type="journal article" date="2019" name="Int. J. Syst. Evol. Microbiol.">
        <title>The Global Catalogue of Microorganisms (GCM) 10K type strain sequencing project: providing services to taxonomists for standard genome sequencing and annotation.</title>
        <authorList>
            <consortium name="The Broad Institute Genomics Platform"/>
            <consortium name="The Broad Institute Genome Sequencing Center for Infectious Disease"/>
            <person name="Wu L."/>
            <person name="Ma J."/>
        </authorList>
    </citation>
    <scope>NUCLEOTIDE SEQUENCE [LARGE SCALE GENOMIC DNA]</scope>
    <source>
        <strain evidence="2 3">JCM 6305</strain>
    </source>
</reference>
<sequence>MGHRSAPGRPQRPAPRRPGRPDQHPFPGAGDTGDAHPTSLRALLAPLGVPIRDQLAIDGTNKPGIHHDDWAAWITTHGGIPASRQQEQHHPGSPARAGKQHGGEATPTREAPLPHEETTAQTDPIGMRKPQVSAGDLVSRPQDLDVDLGGSERGPAPEVTPLAELLLRHTRTAIGTARGTHLRDILARVQAAGHFAKWNVTRLRRELEAVGIQVEDQLWLNGRNTRGVLAESLPTTSTEETVS</sequence>
<organism evidence="2 3">
    <name type="scientific">Streptomyces macrosporus</name>
    <dbReference type="NCBI Taxonomy" id="44032"/>
    <lineage>
        <taxon>Bacteria</taxon>
        <taxon>Bacillati</taxon>
        <taxon>Actinomycetota</taxon>
        <taxon>Actinomycetes</taxon>
        <taxon>Kitasatosporales</taxon>
        <taxon>Streptomycetaceae</taxon>
        <taxon>Streptomyces</taxon>
    </lineage>
</organism>
<feature type="compositionally biased region" description="Low complexity" evidence="1">
    <location>
        <begin position="1"/>
        <end position="11"/>
    </location>
</feature>
<evidence type="ECO:0000313" key="3">
    <source>
        <dbReference type="Proteomes" id="UP001501638"/>
    </source>
</evidence>
<dbReference type="EMBL" id="BAAASZ010000042">
    <property type="protein sequence ID" value="GAA2463274.1"/>
    <property type="molecule type" value="Genomic_DNA"/>
</dbReference>
<gene>
    <name evidence="2" type="ORF">GCM10010405_54680</name>
</gene>
<proteinExistence type="predicted"/>
<protein>
    <submittedName>
        <fullName evidence="2">Uncharacterized protein</fullName>
    </submittedName>
</protein>